<evidence type="ECO:0000313" key="3">
    <source>
        <dbReference type="Proteomes" id="UP000048948"/>
    </source>
</evidence>
<organism evidence="2 3">
    <name type="scientific">Mycobacterium tuberculosis</name>
    <dbReference type="NCBI Taxonomy" id="1773"/>
    <lineage>
        <taxon>Bacteria</taxon>
        <taxon>Bacillati</taxon>
        <taxon>Actinomycetota</taxon>
        <taxon>Actinomycetes</taxon>
        <taxon>Mycobacteriales</taxon>
        <taxon>Mycobacteriaceae</taxon>
        <taxon>Mycobacterium</taxon>
        <taxon>Mycobacterium tuberculosis complex</taxon>
    </lineage>
</organism>
<feature type="compositionally biased region" description="Basic and acidic residues" evidence="1">
    <location>
        <begin position="20"/>
        <end position="38"/>
    </location>
</feature>
<feature type="compositionally biased region" description="Basic and acidic residues" evidence="1">
    <location>
        <begin position="163"/>
        <end position="173"/>
    </location>
</feature>
<dbReference type="Proteomes" id="UP000048948">
    <property type="component" value="Unassembled WGS sequence"/>
</dbReference>
<sequence>MGRVPAGRRAFGGGLRLHRGRDGPERRHGAAPRGDRLQAGRRARAGLLRHRSALPPGRAAGQDANHVPRLLPAPGCHRRGVRPRRLLPDRGHHGQSRPRPVRLPRPPQQRAKALPGRVHRRVEARGGVRRQPAGPTDLHLRQQCPGLPAGGGCPVRGRAFSPWHRESQARDQRVPAGGSEGGRPAILRDSTRLHHRNHAVHPGERPAHRHPQAGTPAVEEVLWRTSRAALYRAGR</sequence>
<accession>A0A655F656</accession>
<feature type="region of interest" description="Disordered" evidence="1">
    <location>
        <begin position="163"/>
        <end position="191"/>
    </location>
</feature>
<reference evidence="2 3" key="1">
    <citation type="submission" date="2015-03" db="EMBL/GenBank/DDBJ databases">
        <authorList>
            <consortium name="Pathogen Informatics"/>
        </authorList>
    </citation>
    <scope>NUCLEOTIDE SEQUENCE [LARGE SCALE GENOMIC DNA]</scope>
    <source>
        <strain evidence="2 3">Bir 172</strain>
    </source>
</reference>
<dbReference type="AlphaFoldDB" id="A0A655F656"/>
<name>A0A655F656_MYCTX</name>
<protein>
    <submittedName>
        <fullName evidence="2">Uncharacterized protein</fullName>
    </submittedName>
</protein>
<gene>
    <name evidence="2" type="ORF">ERS027646_03301</name>
</gene>
<feature type="compositionally biased region" description="Basic residues" evidence="1">
    <location>
        <begin position="39"/>
        <end position="52"/>
    </location>
</feature>
<feature type="compositionally biased region" description="Basic residues" evidence="1">
    <location>
        <begin position="76"/>
        <end position="85"/>
    </location>
</feature>
<evidence type="ECO:0000256" key="1">
    <source>
        <dbReference type="SAM" id="MobiDB-lite"/>
    </source>
</evidence>
<dbReference type="EMBL" id="CNGE01000753">
    <property type="protein sequence ID" value="CKT29620.1"/>
    <property type="molecule type" value="Genomic_DNA"/>
</dbReference>
<evidence type="ECO:0000313" key="2">
    <source>
        <dbReference type="EMBL" id="CKT29620.1"/>
    </source>
</evidence>
<feature type="compositionally biased region" description="Basic residues" evidence="1">
    <location>
        <begin position="93"/>
        <end position="102"/>
    </location>
</feature>
<proteinExistence type="predicted"/>
<feature type="region of interest" description="Disordered" evidence="1">
    <location>
        <begin position="1"/>
        <end position="141"/>
    </location>
</feature>